<keyword evidence="2" id="KW-0472">Membrane</keyword>
<feature type="coiled-coil region" evidence="1">
    <location>
        <begin position="63"/>
        <end position="90"/>
    </location>
</feature>
<dbReference type="EMBL" id="AY714824">
    <property type="protein sequence ID" value="QNR61608.1"/>
    <property type="molecule type" value="Genomic_DNA"/>
</dbReference>
<keyword evidence="2" id="KW-1133">Transmembrane helix</keyword>
<sequence length="98" mass="11134">MQVELGRGERGDKFVLFFSFLFFSLERYATFIAIISLEGIGCTNCMRTCPRGAIGIVPYSFPILKREEDLDELKAQLKGIVAQLGEMERSIKKLLVRN</sequence>
<evidence type="ECO:0000259" key="3">
    <source>
        <dbReference type="PROSITE" id="PS51379"/>
    </source>
</evidence>
<evidence type="ECO:0000313" key="4">
    <source>
        <dbReference type="EMBL" id="QNR61608.1"/>
    </source>
</evidence>
<keyword evidence="2" id="KW-0812">Transmembrane</keyword>
<dbReference type="SUPFAM" id="SSF54862">
    <property type="entry name" value="4Fe-4S ferredoxins"/>
    <property type="match status" value="1"/>
</dbReference>
<organism evidence="4">
    <name type="scientific">Uncultured archaeon GZfos26G2</name>
    <dbReference type="NCBI Taxonomy" id="3386331"/>
    <lineage>
        <taxon>Archaea</taxon>
        <taxon>Methanobacteriati</taxon>
        <taxon>Methanobacteriota</taxon>
        <taxon>Stenosarchaea group</taxon>
        <taxon>Methanomicrobia</taxon>
        <taxon>Candidatus Methanophagales</taxon>
        <taxon>Candidatus Methanophagaceae</taxon>
        <taxon>Candidatus Methanophaga</taxon>
    </lineage>
</organism>
<reference evidence="4" key="1">
    <citation type="journal article" date="2004" name="Science">
        <title>Reverse methanogenesis: testing the hypothesis with environmental genomics.</title>
        <authorList>
            <person name="Hallam S.J."/>
            <person name="Putnam N."/>
            <person name="Preston C.M."/>
            <person name="Detter J.C."/>
            <person name="Rokhsar D."/>
            <person name="Richardson P.M."/>
            <person name="DeLong E.F."/>
        </authorList>
    </citation>
    <scope>NUCLEOTIDE SEQUENCE</scope>
</reference>
<feature type="transmembrane region" description="Helical" evidence="2">
    <location>
        <begin position="14"/>
        <end position="37"/>
    </location>
</feature>
<dbReference type="PROSITE" id="PS51379">
    <property type="entry name" value="4FE4S_FER_2"/>
    <property type="match status" value="1"/>
</dbReference>
<gene>
    <name evidence="4" type="ORF">GZ17G11_40</name>
</gene>
<protein>
    <recommendedName>
        <fullName evidence="3">4Fe-4S ferredoxin-type domain-containing protein</fullName>
    </recommendedName>
</protein>
<dbReference type="InterPro" id="IPR017896">
    <property type="entry name" value="4Fe4S_Fe-S-bd"/>
</dbReference>
<evidence type="ECO:0000256" key="2">
    <source>
        <dbReference type="SAM" id="Phobius"/>
    </source>
</evidence>
<feature type="domain" description="4Fe-4S ferredoxin-type" evidence="3">
    <location>
        <begin position="30"/>
        <end position="59"/>
    </location>
</feature>
<accession>A0A7H0XS00</accession>
<keyword evidence="1" id="KW-0175">Coiled coil</keyword>
<dbReference type="AlphaFoldDB" id="A0A7H0XS00"/>
<name>A0A7H0XS00_UNCAG</name>
<proteinExistence type="predicted"/>
<evidence type="ECO:0000256" key="1">
    <source>
        <dbReference type="SAM" id="Coils"/>
    </source>
</evidence>